<dbReference type="AlphaFoldDB" id="A0A7L9IZ02"/>
<dbReference type="Proteomes" id="UP000593998">
    <property type="component" value="Chromosome"/>
</dbReference>
<sequence>MPVRRLDEMGRHLLAAATRDDDCVGRWRAKTVRVPGSGCLWWTGAISGRGHGRFWIGGRVVIAHRFAWALAHGVESLAGIEVLGHRCDNPLCQRVDADHVVASSYVANRREWAARKELTGSPLGDPRGSRRRARELRDLARRDPVLVAADQERLRRIYGEQLPLW</sequence>
<accession>A0A7L9IZ02</accession>
<dbReference type="InterPro" id="IPR044925">
    <property type="entry name" value="His-Me_finger_sf"/>
</dbReference>
<organism evidence="1 2">
    <name type="scientific">Janibacter indicus</name>
    <dbReference type="NCBI Taxonomy" id="857417"/>
    <lineage>
        <taxon>Bacteria</taxon>
        <taxon>Bacillati</taxon>
        <taxon>Actinomycetota</taxon>
        <taxon>Actinomycetes</taxon>
        <taxon>Micrococcales</taxon>
        <taxon>Intrasporangiaceae</taxon>
        <taxon>Janibacter</taxon>
    </lineage>
</organism>
<gene>
    <name evidence="1" type="ORF">IGS73_14830</name>
</gene>
<name>A0A7L9IZ02_9MICO</name>
<proteinExistence type="predicted"/>
<evidence type="ECO:0000313" key="1">
    <source>
        <dbReference type="EMBL" id="QOK22344.1"/>
    </source>
</evidence>
<dbReference type="EMBL" id="CP062789">
    <property type="protein sequence ID" value="QOK22344.1"/>
    <property type="molecule type" value="Genomic_DNA"/>
</dbReference>
<evidence type="ECO:0008006" key="3">
    <source>
        <dbReference type="Google" id="ProtNLM"/>
    </source>
</evidence>
<dbReference type="SUPFAM" id="SSF54060">
    <property type="entry name" value="His-Me finger endonucleases"/>
    <property type="match status" value="1"/>
</dbReference>
<evidence type="ECO:0000313" key="2">
    <source>
        <dbReference type="Proteomes" id="UP000593998"/>
    </source>
</evidence>
<protein>
    <recommendedName>
        <fullName evidence="3">HNH endonuclease</fullName>
    </recommendedName>
</protein>
<reference evidence="1 2" key="1">
    <citation type="submission" date="2020-10" db="EMBL/GenBank/DDBJ databases">
        <title>Janibacter indicus TT2 genome sequence.</title>
        <authorList>
            <person name="Lee K."/>
            <person name="Ganzorig M."/>
        </authorList>
    </citation>
    <scope>NUCLEOTIDE SEQUENCE [LARGE SCALE GENOMIC DNA]</scope>
    <source>
        <strain evidence="1 2">TT2</strain>
    </source>
</reference>